<proteinExistence type="predicted"/>
<dbReference type="Proteomes" id="UP001497512">
    <property type="component" value="Chromosome 10"/>
</dbReference>
<evidence type="ECO:0000313" key="4">
    <source>
        <dbReference type="Proteomes" id="UP001497512"/>
    </source>
</evidence>
<evidence type="ECO:0008006" key="5">
    <source>
        <dbReference type="Google" id="ProtNLM"/>
    </source>
</evidence>
<protein>
    <recommendedName>
        <fullName evidence="5">Secreted protein</fullName>
    </recommendedName>
</protein>
<evidence type="ECO:0000256" key="1">
    <source>
        <dbReference type="SAM" id="MobiDB-lite"/>
    </source>
</evidence>
<gene>
    <name evidence="3" type="ORF">CSSPTR1EN2_LOCUS2985</name>
</gene>
<feature type="chain" id="PRO_5047123576" description="Secreted protein" evidence="2">
    <location>
        <begin position="23"/>
        <end position="104"/>
    </location>
</feature>
<name>A0ABP0TFT4_9BRYO</name>
<keyword evidence="4" id="KW-1185">Reference proteome</keyword>
<keyword evidence="2" id="KW-0732">Signal</keyword>
<feature type="signal peptide" evidence="2">
    <location>
        <begin position="1"/>
        <end position="22"/>
    </location>
</feature>
<dbReference type="EMBL" id="OZ019902">
    <property type="protein sequence ID" value="CAK9195359.1"/>
    <property type="molecule type" value="Genomic_DNA"/>
</dbReference>
<feature type="region of interest" description="Disordered" evidence="1">
    <location>
        <begin position="27"/>
        <end position="48"/>
    </location>
</feature>
<reference evidence="3" key="1">
    <citation type="submission" date="2024-02" db="EMBL/GenBank/DDBJ databases">
        <authorList>
            <consortium name="ELIXIR-Norway"/>
            <consortium name="Elixir Norway"/>
        </authorList>
    </citation>
    <scope>NUCLEOTIDE SEQUENCE</scope>
</reference>
<sequence length="104" mass="11090">MRSVRSIVVVLLQLLVCPAAISFCSPINNSWAGPRRSASRQQKESDVRGSLATDARGLLLHHSLSSSTSVTLNALPWTTALATLTVPSTTFSYTPDSPPQALVL</sequence>
<organism evidence="3 4">
    <name type="scientific">Sphagnum troendelagicum</name>
    <dbReference type="NCBI Taxonomy" id="128251"/>
    <lineage>
        <taxon>Eukaryota</taxon>
        <taxon>Viridiplantae</taxon>
        <taxon>Streptophyta</taxon>
        <taxon>Embryophyta</taxon>
        <taxon>Bryophyta</taxon>
        <taxon>Sphagnophytina</taxon>
        <taxon>Sphagnopsida</taxon>
        <taxon>Sphagnales</taxon>
        <taxon>Sphagnaceae</taxon>
        <taxon>Sphagnum</taxon>
    </lineage>
</organism>
<evidence type="ECO:0000256" key="2">
    <source>
        <dbReference type="SAM" id="SignalP"/>
    </source>
</evidence>
<evidence type="ECO:0000313" key="3">
    <source>
        <dbReference type="EMBL" id="CAK9195359.1"/>
    </source>
</evidence>
<accession>A0ABP0TFT4</accession>